<dbReference type="GO" id="GO:0000287">
    <property type="term" value="F:magnesium ion binding"/>
    <property type="evidence" value="ECO:0007669"/>
    <property type="project" value="UniProtKB-UniRule"/>
</dbReference>
<keyword evidence="16" id="KW-1185">Reference proteome</keyword>
<dbReference type="STRING" id="266892.SAMN04488054_102133"/>
<keyword evidence="10 13" id="KW-0238">DNA-binding</keyword>
<organism evidence="15 16">
    <name type="scientific">Salibacterium qingdaonense</name>
    <dbReference type="NCBI Taxonomy" id="266892"/>
    <lineage>
        <taxon>Bacteria</taxon>
        <taxon>Bacillati</taxon>
        <taxon>Bacillota</taxon>
        <taxon>Bacilli</taxon>
        <taxon>Bacillales</taxon>
        <taxon>Bacillaceae</taxon>
    </lineage>
</organism>
<protein>
    <recommendedName>
        <fullName evidence="13">DNA polymerase IV</fullName>
        <shortName evidence="13">Pol IV</shortName>
        <ecNumber evidence="13">2.7.7.7</ecNumber>
    </recommendedName>
</protein>
<evidence type="ECO:0000313" key="15">
    <source>
        <dbReference type="EMBL" id="SFL55646.1"/>
    </source>
</evidence>
<dbReference type="Gene3D" id="3.30.70.270">
    <property type="match status" value="1"/>
</dbReference>
<evidence type="ECO:0000256" key="1">
    <source>
        <dbReference type="ARBA" id="ARBA00004496"/>
    </source>
</evidence>
<keyword evidence="11 13" id="KW-0234">DNA repair</keyword>
<comment type="subunit">
    <text evidence="13">Monomer.</text>
</comment>
<dbReference type="EMBL" id="FOTY01000002">
    <property type="protein sequence ID" value="SFL55646.1"/>
    <property type="molecule type" value="Genomic_DNA"/>
</dbReference>
<dbReference type="Proteomes" id="UP000199668">
    <property type="component" value="Unassembled WGS sequence"/>
</dbReference>
<evidence type="ECO:0000256" key="12">
    <source>
        <dbReference type="ARBA" id="ARBA00049244"/>
    </source>
</evidence>
<dbReference type="Pfam" id="PF11799">
    <property type="entry name" value="IMS_C"/>
    <property type="match status" value="1"/>
</dbReference>
<reference evidence="15 16" key="1">
    <citation type="submission" date="2016-10" db="EMBL/GenBank/DDBJ databases">
        <authorList>
            <person name="de Groot N.N."/>
        </authorList>
    </citation>
    <scope>NUCLEOTIDE SEQUENCE [LARGE SCALE GENOMIC DNA]</scope>
    <source>
        <strain evidence="15 16">CGMCC 1.6134</strain>
    </source>
</reference>
<dbReference type="GO" id="GO:0005829">
    <property type="term" value="C:cytosol"/>
    <property type="evidence" value="ECO:0007669"/>
    <property type="project" value="TreeGrafter"/>
</dbReference>
<sequence>MKEEKIIFLIDMQSFYAAVEKTENSDLDGKPVVVSGDPDRRNGVILAACPLAKQAGVVNAERLWEAQEKCPEAVVIRPRMQRYIDVSMQITTILERFTDVVECFSIDEQFIDISRTKHLFGDPMSVARKVQAAIMEEIGLCARIGIGANKVLAKMACDHFAKKNREGIFWLKKEKVQTDMWSSPIHNMFGVGSRMEKHFRNMGIRTIGQLAACPVDILKKNFGINGQVLWMTANGIDYSPVSTESFQGQEAIGHAMTLPRDYASESDIKVVLLELCEEVGFRTRNSHLMGITISVSIVGADFNFPTGFHRQTKSPEPTNSTMDLYHIASELLLKYWNRNPIRKIGVTLSQLSPDDMWQLNLFADREKKLNIGYTMDDIKNRFGSTAVVRASSLTSAGQALERSQKIGGHYQ</sequence>
<keyword evidence="9 13" id="KW-0460">Magnesium</keyword>
<dbReference type="SUPFAM" id="SSF100879">
    <property type="entry name" value="Lesion bypass DNA polymerase (Y-family), little finger domain"/>
    <property type="match status" value="1"/>
</dbReference>
<comment type="similarity">
    <text evidence="2 13">Belongs to the DNA polymerase type-Y family.</text>
</comment>
<dbReference type="GO" id="GO:0009432">
    <property type="term" value="P:SOS response"/>
    <property type="evidence" value="ECO:0007669"/>
    <property type="project" value="TreeGrafter"/>
</dbReference>
<dbReference type="RefSeq" id="WP_090925404.1">
    <property type="nucleotide sequence ID" value="NZ_FOTY01000002.1"/>
</dbReference>
<evidence type="ECO:0000256" key="2">
    <source>
        <dbReference type="ARBA" id="ARBA00010945"/>
    </source>
</evidence>
<dbReference type="GO" id="GO:0003684">
    <property type="term" value="F:damaged DNA binding"/>
    <property type="evidence" value="ECO:0007669"/>
    <property type="project" value="InterPro"/>
</dbReference>
<evidence type="ECO:0000256" key="8">
    <source>
        <dbReference type="ARBA" id="ARBA00022763"/>
    </source>
</evidence>
<dbReference type="Pfam" id="PF00817">
    <property type="entry name" value="IMS"/>
    <property type="match status" value="1"/>
</dbReference>
<name>A0A1I4IPF0_9BACI</name>
<dbReference type="InterPro" id="IPR036775">
    <property type="entry name" value="DNA_pol_Y-fam_lit_finger_sf"/>
</dbReference>
<evidence type="ECO:0000256" key="10">
    <source>
        <dbReference type="ARBA" id="ARBA00023125"/>
    </source>
</evidence>
<keyword evidence="13" id="KW-0515">Mutator protein</keyword>
<dbReference type="HAMAP" id="MF_01113">
    <property type="entry name" value="DNApol_IV"/>
    <property type="match status" value="1"/>
</dbReference>
<dbReference type="GO" id="GO:0006261">
    <property type="term" value="P:DNA-templated DNA replication"/>
    <property type="evidence" value="ECO:0007669"/>
    <property type="project" value="UniProtKB-UniRule"/>
</dbReference>
<evidence type="ECO:0000256" key="4">
    <source>
        <dbReference type="ARBA" id="ARBA00022679"/>
    </source>
</evidence>
<dbReference type="InterPro" id="IPR017961">
    <property type="entry name" value="DNA_pol_Y-fam_little_finger"/>
</dbReference>
<accession>A0A1I4IPF0</accession>
<dbReference type="InterPro" id="IPR043128">
    <property type="entry name" value="Rev_trsase/Diguanyl_cyclase"/>
</dbReference>
<dbReference type="EC" id="2.7.7.7" evidence="13"/>
<proteinExistence type="inferred from homology"/>
<keyword evidence="7 13" id="KW-0479">Metal-binding</keyword>
<evidence type="ECO:0000256" key="13">
    <source>
        <dbReference type="HAMAP-Rule" id="MF_01113"/>
    </source>
</evidence>
<dbReference type="InterPro" id="IPR053848">
    <property type="entry name" value="IMS_HHH_1"/>
</dbReference>
<dbReference type="PANTHER" id="PTHR11076:SF35">
    <property type="entry name" value="DNA REPAIR PROTEIN HOMOLOG YOBH"/>
    <property type="match status" value="1"/>
</dbReference>
<keyword evidence="4 13" id="KW-0808">Transferase</keyword>
<dbReference type="Gene3D" id="3.30.1490.100">
    <property type="entry name" value="DNA polymerase, Y-family, little finger domain"/>
    <property type="match status" value="1"/>
</dbReference>
<evidence type="ECO:0000256" key="5">
    <source>
        <dbReference type="ARBA" id="ARBA00022695"/>
    </source>
</evidence>
<feature type="binding site" evidence="13">
    <location>
        <position position="107"/>
    </location>
    <ligand>
        <name>Mg(2+)</name>
        <dbReference type="ChEBI" id="CHEBI:18420"/>
    </ligand>
</feature>
<feature type="domain" description="UmuC" evidence="14">
    <location>
        <begin position="7"/>
        <end position="192"/>
    </location>
</feature>
<evidence type="ECO:0000256" key="6">
    <source>
        <dbReference type="ARBA" id="ARBA00022705"/>
    </source>
</evidence>
<dbReference type="NCBIfam" id="NF002848">
    <property type="entry name" value="PRK03103.1"/>
    <property type="match status" value="1"/>
</dbReference>
<evidence type="ECO:0000256" key="9">
    <source>
        <dbReference type="ARBA" id="ARBA00022842"/>
    </source>
</evidence>
<feature type="active site" evidence="13">
    <location>
        <position position="108"/>
    </location>
</feature>
<dbReference type="InterPro" id="IPR043502">
    <property type="entry name" value="DNA/RNA_pol_sf"/>
</dbReference>
<comment type="catalytic activity">
    <reaction evidence="12 13">
        <text>DNA(n) + a 2'-deoxyribonucleoside 5'-triphosphate = DNA(n+1) + diphosphate</text>
        <dbReference type="Rhea" id="RHEA:22508"/>
        <dbReference type="Rhea" id="RHEA-COMP:17339"/>
        <dbReference type="Rhea" id="RHEA-COMP:17340"/>
        <dbReference type="ChEBI" id="CHEBI:33019"/>
        <dbReference type="ChEBI" id="CHEBI:61560"/>
        <dbReference type="ChEBI" id="CHEBI:173112"/>
        <dbReference type="EC" id="2.7.7.7"/>
    </reaction>
</comment>
<keyword evidence="3 13" id="KW-0963">Cytoplasm</keyword>
<feature type="site" description="Substrate discrimination" evidence="13">
    <location>
        <position position="16"/>
    </location>
</feature>
<evidence type="ECO:0000256" key="11">
    <source>
        <dbReference type="ARBA" id="ARBA00023204"/>
    </source>
</evidence>
<keyword evidence="6 13" id="KW-0235">DNA replication</keyword>
<dbReference type="PANTHER" id="PTHR11076">
    <property type="entry name" value="DNA REPAIR POLYMERASE UMUC / TRANSFERASE FAMILY MEMBER"/>
    <property type="match status" value="1"/>
</dbReference>
<feature type="binding site" evidence="13">
    <location>
        <position position="11"/>
    </location>
    <ligand>
        <name>Mg(2+)</name>
        <dbReference type="ChEBI" id="CHEBI:18420"/>
    </ligand>
</feature>
<dbReference type="Pfam" id="PF21999">
    <property type="entry name" value="IMS_HHH_1"/>
    <property type="match status" value="1"/>
</dbReference>
<dbReference type="InterPro" id="IPR022880">
    <property type="entry name" value="DNApol_IV"/>
</dbReference>
<dbReference type="Gene3D" id="3.40.1170.60">
    <property type="match status" value="1"/>
</dbReference>
<dbReference type="InterPro" id="IPR050116">
    <property type="entry name" value="DNA_polymerase-Y"/>
</dbReference>
<dbReference type="SUPFAM" id="SSF56672">
    <property type="entry name" value="DNA/RNA polymerases"/>
    <property type="match status" value="1"/>
</dbReference>
<keyword evidence="13" id="KW-0239">DNA-directed DNA polymerase</keyword>
<dbReference type="GO" id="GO:0003887">
    <property type="term" value="F:DNA-directed DNA polymerase activity"/>
    <property type="evidence" value="ECO:0007669"/>
    <property type="project" value="UniProtKB-UniRule"/>
</dbReference>
<evidence type="ECO:0000313" key="16">
    <source>
        <dbReference type="Proteomes" id="UP000199668"/>
    </source>
</evidence>
<evidence type="ECO:0000259" key="14">
    <source>
        <dbReference type="PROSITE" id="PS50173"/>
    </source>
</evidence>
<comment type="function">
    <text evidence="13">Poorly processive, error-prone DNA polymerase involved in untargeted mutagenesis. Copies undamaged DNA at stalled replication forks, which arise in vivo from mismatched or misaligned primer ends. These misaligned primers can be extended by PolIV. Exhibits no 3'-5' exonuclease (proofreading) activity. May be involved in translesional synthesis, in conjunction with the beta clamp from PolIII.</text>
</comment>
<evidence type="ECO:0000256" key="3">
    <source>
        <dbReference type="ARBA" id="ARBA00022490"/>
    </source>
</evidence>
<comment type="cofactor">
    <cofactor evidence="13">
        <name>Mg(2+)</name>
        <dbReference type="ChEBI" id="CHEBI:18420"/>
    </cofactor>
    <text evidence="13">Binds 2 magnesium ions per subunit.</text>
</comment>
<dbReference type="OrthoDB" id="9808813at2"/>
<dbReference type="CDD" id="cd01700">
    <property type="entry name" value="PolY_Pol_V_umuC"/>
    <property type="match status" value="1"/>
</dbReference>
<gene>
    <name evidence="13" type="primary">dinB</name>
    <name evidence="15" type="ORF">SAMN04488054_102133</name>
</gene>
<comment type="subcellular location">
    <subcellularLocation>
        <location evidence="1 13">Cytoplasm</location>
    </subcellularLocation>
</comment>
<dbReference type="AlphaFoldDB" id="A0A1I4IPF0"/>
<dbReference type="PROSITE" id="PS50173">
    <property type="entry name" value="UMUC"/>
    <property type="match status" value="1"/>
</dbReference>
<dbReference type="Gene3D" id="1.10.150.20">
    <property type="entry name" value="5' to 3' exonuclease, C-terminal subdomain"/>
    <property type="match status" value="1"/>
</dbReference>
<keyword evidence="5 13" id="KW-0548">Nucleotidyltransferase</keyword>
<dbReference type="GO" id="GO:0042276">
    <property type="term" value="P:error-prone translesion synthesis"/>
    <property type="evidence" value="ECO:0007669"/>
    <property type="project" value="TreeGrafter"/>
</dbReference>
<evidence type="ECO:0000256" key="7">
    <source>
        <dbReference type="ARBA" id="ARBA00022723"/>
    </source>
</evidence>
<keyword evidence="8 13" id="KW-0227">DNA damage</keyword>
<dbReference type="GO" id="GO:0006281">
    <property type="term" value="P:DNA repair"/>
    <property type="evidence" value="ECO:0007669"/>
    <property type="project" value="UniProtKB-UniRule"/>
</dbReference>
<dbReference type="InterPro" id="IPR001126">
    <property type="entry name" value="UmuC"/>
</dbReference>